<dbReference type="InterPro" id="IPR001841">
    <property type="entry name" value="Znf_RING"/>
</dbReference>
<evidence type="ECO:0000256" key="2">
    <source>
        <dbReference type="ARBA" id="ARBA00022771"/>
    </source>
</evidence>
<feature type="domain" description="RWD" evidence="6">
    <location>
        <begin position="6"/>
        <end position="106"/>
    </location>
</feature>
<keyword evidence="1" id="KW-0479">Metal-binding</keyword>
<name>A0AA35T036_GEOBA</name>
<gene>
    <name evidence="7" type="ORF">GBAR_LOCUS21320</name>
</gene>
<evidence type="ECO:0008006" key="9">
    <source>
        <dbReference type="Google" id="ProtNLM"/>
    </source>
</evidence>
<dbReference type="Pfam" id="PF05773">
    <property type="entry name" value="RWD"/>
    <property type="match status" value="1"/>
</dbReference>
<evidence type="ECO:0000313" key="7">
    <source>
        <dbReference type="EMBL" id="CAI8038236.1"/>
    </source>
</evidence>
<dbReference type="AlphaFoldDB" id="A0AA35T036"/>
<evidence type="ECO:0000256" key="3">
    <source>
        <dbReference type="ARBA" id="ARBA00022833"/>
    </source>
</evidence>
<sequence length="326" mass="37668">MSSVGEELSTLKDKISKIPNADVISCHPSLVQIKIRQTDHRQVNVCCQFPESYPSRPLLVELKSKTIADRMLEGMVKVFDQELLRISGQPQIVHLVRFVSEFLTNNPFVVCSEELNHVKHKLASEADTLKVKRKTGVILYKATQNSYFIDFRVALPDDYPNQHVRLDIKETNFPPELMTVITGHVMERLRRCVEPPLNKPTDPAFEPRPSLRVAVDYVVTECVRKYPLEKCSICELTALPHDPQSVVKDENHPQYVYRIYCGHLYHRKCIEEYLKKPPFNGGKKCVICGERVAHDKWNISPRLAEQRWAQHQARLREIDEVVDFLS</sequence>
<dbReference type="InterPro" id="IPR016135">
    <property type="entry name" value="UBQ-conjugating_enzyme/RWD"/>
</dbReference>
<evidence type="ECO:0000259" key="6">
    <source>
        <dbReference type="PROSITE" id="PS50908"/>
    </source>
</evidence>
<dbReference type="PROSITE" id="PS50908">
    <property type="entry name" value="RWD"/>
    <property type="match status" value="1"/>
</dbReference>
<dbReference type="InterPro" id="IPR018957">
    <property type="entry name" value="Znf_C3HC4_RING-type"/>
</dbReference>
<reference evidence="7" key="1">
    <citation type="submission" date="2023-03" db="EMBL/GenBank/DDBJ databases">
        <authorList>
            <person name="Steffen K."/>
            <person name="Cardenas P."/>
        </authorList>
    </citation>
    <scope>NUCLEOTIDE SEQUENCE</scope>
</reference>
<keyword evidence="3" id="KW-0862">Zinc</keyword>
<evidence type="ECO:0000256" key="4">
    <source>
        <dbReference type="PROSITE-ProRule" id="PRU00175"/>
    </source>
</evidence>
<dbReference type="Pfam" id="PF00097">
    <property type="entry name" value="zf-C3HC4"/>
    <property type="match status" value="1"/>
</dbReference>
<dbReference type="EMBL" id="CASHTH010002986">
    <property type="protein sequence ID" value="CAI8038236.1"/>
    <property type="molecule type" value="Genomic_DNA"/>
</dbReference>
<dbReference type="PROSITE" id="PS50089">
    <property type="entry name" value="ZF_RING_2"/>
    <property type="match status" value="1"/>
</dbReference>
<dbReference type="SUPFAM" id="SSF57850">
    <property type="entry name" value="RING/U-box"/>
    <property type="match status" value="1"/>
</dbReference>
<evidence type="ECO:0000259" key="5">
    <source>
        <dbReference type="PROSITE" id="PS50089"/>
    </source>
</evidence>
<dbReference type="PANTHER" id="PTHR40237">
    <property type="entry name" value="LD44813P"/>
    <property type="match status" value="1"/>
</dbReference>
<dbReference type="Gene3D" id="3.10.110.10">
    <property type="entry name" value="Ubiquitin Conjugating Enzyme"/>
    <property type="match status" value="1"/>
</dbReference>
<evidence type="ECO:0000313" key="8">
    <source>
        <dbReference type="Proteomes" id="UP001174909"/>
    </source>
</evidence>
<dbReference type="InterPro" id="IPR013083">
    <property type="entry name" value="Znf_RING/FYVE/PHD"/>
</dbReference>
<dbReference type="PANTHER" id="PTHR40237:SF1">
    <property type="entry name" value="LD44813P"/>
    <property type="match status" value="1"/>
</dbReference>
<dbReference type="GO" id="GO:0008270">
    <property type="term" value="F:zinc ion binding"/>
    <property type="evidence" value="ECO:0007669"/>
    <property type="project" value="UniProtKB-KW"/>
</dbReference>
<organism evidence="7 8">
    <name type="scientific">Geodia barretti</name>
    <name type="common">Barrett's horny sponge</name>
    <dbReference type="NCBI Taxonomy" id="519541"/>
    <lineage>
        <taxon>Eukaryota</taxon>
        <taxon>Metazoa</taxon>
        <taxon>Porifera</taxon>
        <taxon>Demospongiae</taxon>
        <taxon>Heteroscleromorpha</taxon>
        <taxon>Tetractinellida</taxon>
        <taxon>Astrophorina</taxon>
        <taxon>Geodiidae</taxon>
        <taxon>Geodia</taxon>
    </lineage>
</organism>
<keyword evidence="8" id="KW-1185">Reference proteome</keyword>
<comment type="caution">
    <text evidence="7">The sequence shown here is derived from an EMBL/GenBank/DDBJ whole genome shotgun (WGS) entry which is preliminary data.</text>
</comment>
<protein>
    <recommendedName>
        <fullName evidence="9">RWD domain-containing protein</fullName>
    </recommendedName>
</protein>
<evidence type="ECO:0000256" key="1">
    <source>
        <dbReference type="ARBA" id="ARBA00022723"/>
    </source>
</evidence>
<feature type="domain" description="RING-type" evidence="5">
    <location>
        <begin position="231"/>
        <end position="288"/>
    </location>
</feature>
<dbReference type="Proteomes" id="UP001174909">
    <property type="component" value="Unassembled WGS sequence"/>
</dbReference>
<dbReference type="Gene3D" id="3.30.40.10">
    <property type="entry name" value="Zinc/RING finger domain, C3HC4 (zinc finger)"/>
    <property type="match status" value="1"/>
</dbReference>
<dbReference type="InterPro" id="IPR006575">
    <property type="entry name" value="RWD_dom"/>
</dbReference>
<proteinExistence type="predicted"/>
<accession>A0AA35T036</accession>
<keyword evidence="2 4" id="KW-0863">Zinc-finger</keyword>